<dbReference type="Gene3D" id="2.120.10.30">
    <property type="entry name" value="TolB, C-terminal domain"/>
    <property type="match status" value="2"/>
</dbReference>
<dbReference type="GO" id="GO:0004252">
    <property type="term" value="F:serine-type endopeptidase activity"/>
    <property type="evidence" value="ECO:0007669"/>
    <property type="project" value="TreeGrafter"/>
</dbReference>
<evidence type="ECO:0000259" key="4">
    <source>
        <dbReference type="Pfam" id="PF00326"/>
    </source>
</evidence>
<dbReference type="InterPro" id="IPR001375">
    <property type="entry name" value="Peptidase_S9_cat"/>
</dbReference>
<feature type="compositionally biased region" description="Basic and acidic residues" evidence="3">
    <location>
        <begin position="132"/>
        <end position="146"/>
    </location>
</feature>
<evidence type="ECO:0000313" key="6">
    <source>
        <dbReference type="Proteomes" id="UP000529637"/>
    </source>
</evidence>
<dbReference type="GO" id="GO:0006508">
    <property type="term" value="P:proteolysis"/>
    <property type="evidence" value="ECO:0007669"/>
    <property type="project" value="InterPro"/>
</dbReference>
<dbReference type="Pfam" id="PF07676">
    <property type="entry name" value="PD40"/>
    <property type="match status" value="3"/>
</dbReference>
<feature type="domain" description="Peptidase S9 prolyl oligopeptidase catalytic" evidence="4">
    <location>
        <begin position="445"/>
        <end position="647"/>
    </location>
</feature>
<organism evidence="5 6">
    <name type="scientific">Piscinibacter koreensis</name>
    <dbReference type="NCBI Taxonomy" id="2742824"/>
    <lineage>
        <taxon>Bacteria</taxon>
        <taxon>Pseudomonadati</taxon>
        <taxon>Pseudomonadota</taxon>
        <taxon>Betaproteobacteria</taxon>
        <taxon>Burkholderiales</taxon>
        <taxon>Sphaerotilaceae</taxon>
        <taxon>Piscinibacter</taxon>
    </lineage>
</organism>
<proteinExistence type="predicted"/>
<evidence type="ECO:0000256" key="1">
    <source>
        <dbReference type="ARBA" id="ARBA00022801"/>
    </source>
</evidence>
<dbReference type="RefSeq" id="WP_176070649.1">
    <property type="nucleotide sequence ID" value="NZ_JABWMJ010000009.1"/>
</dbReference>
<dbReference type="InterPro" id="IPR011042">
    <property type="entry name" value="6-blade_b-propeller_TolB-like"/>
</dbReference>
<dbReference type="Gene3D" id="3.40.50.1820">
    <property type="entry name" value="alpha/beta hydrolase"/>
    <property type="match status" value="1"/>
</dbReference>
<dbReference type="PANTHER" id="PTHR42776">
    <property type="entry name" value="SERINE PEPTIDASE S9 FAMILY MEMBER"/>
    <property type="match status" value="1"/>
</dbReference>
<comment type="caution">
    <text evidence="5">The sequence shown here is derived from an EMBL/GenBank/DDBJ whole genome shotgun (WGS) entry which is preliminary data.</text>
</comment>
<keyword evidence="2" id="KW-0720">Serine protease</keyword>
<evidence type="ECO:0000256" key="2">
    <source>
        <dbReference type="ARBA" id="ARBA00022825"/>
    </source>
</evidence>
<dbReference type="InterPro" id="IPR011659">
    <property type="entry name" value="WD40"/>
</dbReference>
<dbReference type="SUPFAM" id="SSF82171">
    <property type="entry name" value="DPP6 N-terminal domain-like"/>
    <property type="match status" value="1"/>
</dbReference>
<dbReference type="AlphaFoldDB" id="A0A7Y6NR74"/>
<evidence type="ECO:0000256" key="3">
    <source>
        <dbReference type="SAM" id="MobiDB-lite"/>
    </source>
</evidence>
<reference evidence="5 6" key="1">
    <citation type="submission" date="2020-06" db="EMBL/GenBank/DDBJ databases">
        <title>Schlegella sp. ID0723 isolated from air conditioner.</title>
        <authorList>
            <person name="Kim D.Y."/>
            <person name="Kim D.-U."/>
        </authorList>
    </citation>
    <scope>NUCLEOTIDE SEQUENCE [LARGE SCALE GENOMIC DNA]</scope>
    <source>
        <strain evidence="5 6">ID0723</strain>
    </source>
</reference>
<feature type="region of interest" description="Disordered" evidence="3">
    <location>
        <begin position="129"/>
        <end position="153"/>
    </location>
</feature>
<gene>
    <name evidence="5" type="ORF">HQN59_18785</name>
</gene>
<keyword evidence="6" id="KW-1185">Reference proteome</keyword>
<sequence>MTRPFTVDDLYLHRKVSKIHAVAGLDLAVAAVRSIDREADTYRTHLWQFALDTSASRQLTFGAVSDESLRLSPDGSQIAFLSSRGGDATQVFVMARDGGEPRQVGHFDKSVSDLRWMPDGKRLVVTASVAVDPDRRGERSDQEPPQRKPSSPEVAWRLPYKEDGEGYVLAREVHLFMLDVASGERRRLSDGPFDVQGFDVSADGTRIAYARTREGRYAHAYDLWVHDIDGGSHRRITFDHAMVMQPAWSPDGRHVAFTGAVEEADAEPQLWVVDVASGKVDALGGDEVDVGQEESLYWSADGTSIVFVRAWHGRHQLASITVPGGELSVLLGGDRQMAAFGCTDRRLVFSSVTPADPSEVWTCARDGSDERRISALNAWWAARMPIAVEARTFDVPDGQGGSERIEGWLLRADTGAAGPKPLWNDAHGGPNAFALLDYDTNVFWQVLCCEGWVVLALNAVGSASYGREFCQRINGHWGELDLPQHLAAIDALRNEGVCDERVAIGGKSYGGFLSAWAIGHTDAFRAAVVMAPVGDVETHYGTSDGGYYAQPFYIDTKPYFDRDVARRMSPLHHIERASTPTLFMQGKDDERCPKAQSEELFVSLYRTGRAPTELVLYPGETHGFLGEGTPSVREDASRRILAWAGRYALAHDEPRRHEPTEAAAI</sequence>
<keyword evidence="1" id="KW-0378">Hydrolase</keyword>
<dbReference type="InterPro" id="IPR029058">
    <property type="entry name" value="AB_hydrolase_fold"/>
</dbReference>
<dbReference type="EMBL" id="JABWMJ010000009">
    <property type="protein sequence ID" value="NUZ07814.1"/>
    <property type="molecule type" value="Genomic_DNA"/>
</dbReference>
<keyword evidence="2" id="KW-0645">Protease</keyword>
<evidence type="ECO:0000313" key="5">
    <source>
        <dbReference type="EMBL" id="NUZ07814.1"/>
    </source>
</evidence>
<dbReference type="Proteomes" id="UP000529637">
    <property type="component" value="Unassembled WGS sequence"/>
</dbReference>
<dbReference type="SUPFAM" id="SSF53474">
    <property type="entry name" value="alpha/beta-Hydrolases"/>
    <property type="match status" value="1"/>
</dbReference>
<dbReference type="PANTHER" id="PTHR42776:SF27">
    <property type="entry name" value="DIPEPTIDYL PEPTIDASE FAMILY MEMBER 6"/>
    <property type="match status" value="1"/>
</dbReference>
<accession>A0A7Y6NR74</accession>
<name>A0A7Y6NR74_9BURK</name>
<dbReference type="Pfam" id="PF00326">
    <property type="entry name" value="Peptidase_S9"/>
    <property type="match status" value="1"/>
</dbReference>
<protein>
    <submittedName>
        <fullName evidence="5">S9 family peptidase</fullName>
    </submittedName>
</protein>